<proteinExistence type="inferred from homology"/>
<dbReference type="InterPro" id="IPR038488">
    <property type="entry name" value="Integrase_DNA-bd_sf"/>
</dbReference>
<dbReference type="InterPro" id="IPR010998">
    <property type="entry name" value="Integrase_recombinase_N"/>
</dbReference>
<evidence type="ECO:0000259" key="5">
    <source>
        <dbReference type="PROSITE" id="PS51898"/>
    </source>
</evidence>
<name>A0AAD1KCG6_9GAMM</name>
<feature type="domain" description="Tyr recombinase" evidence="5">
    <location>
        <begin position="210"/>
        <end position="385"/>
    </location>
</feature>
<dbReference type="InterPro" id="IPR025166">
    <property type="entry name" value="Integrase_DNA_bind_dom"/>
</dbReference>
<comment type="similarity">
    <text evidence="1">Belongs to the 'phage' integrase family.</text>
</comment>
<dbReference type="PANTHER" id="PTHR30629:SF2">
    <property type="entry name" value="PROPHAGE INTEGRASE INTS-RELATED"/>
    <property type="match status" value="1"/>
</dbReference>
<dbReference type="RefSeq" id="WP_107005245.1">
    <property type="nucleotide sequence ID" value="NZ_AP024613.1"/>
</dbReference>
<accession>A0AAD1KCG6</accession>
<gene>
    <name evidence="6" type="ORF">TUM17379_38390</name>
</gene>
<keyword evidence="3" id="KW-0238">DNA-binding</keyword>
<keyword evidence="2" id="KW-0229">DNA integration</keyword>
<dbReference type="CDD" id="cd00801">
    <property type="entry name" value="INT_P4_C"/>
    <property type="match status" value="1"/>
</dbReference>
<dbReference type="Gene3D" id="1.10.150.130">
    <property type="match status" value="1"/>
</dbReference>
<dbReference type="Proteomes" id="UP000825078">
    <property type="component" value="Chromosome"/>
</dbReference>
<evidence type="ECO:0000256" key="4">
    <source>
        <dbReference type="ARBA" id="ARBA00023172"/>
    </source>
</evidence>
<evidence type="ECO:0000256" key="2">
    <source>
        <dbReference type="ARBA" id="ARBA00022908"/>
    </source>
</evidence>
<evidence type="ECO:0000313" key="6">
    <source>
        <dbReference type="EMBL" id="BCV46821.1"/>
    </source>
</evidence>
<sequence length="403" mass="47129">MGKLYDKHLKVLLNKPQESIKTLSDGEGLGARVSLQGKIRWQFRYKVDGKNKRIDLGDYPEISLVKARDIAMQCRMWLADGYDPKLQRQVERQATLQPVTVQEAIDYWFVNYANDNRVNAARHRAQFEKHIYPYIGHLPLEQTETRHWLECFDRIRRGVPKRKQRPAPVAAGYVFQNAKQALRFCRVRRYAVSRELEDLTIPDVGAKQRKKDRVLSEVELNDLIAFIQTRKCNRYYADLIWLLLVFGARTQEVRLSTWDEWDFDKGLWTIPRDNSKNSEIILRPIPDALRPWLLQLKAKNQKSGYLLGELKKPEAVSMLGSNIWKRLDHDEKWTLHDLRRTLATRLNDLGILPHVVEHLLGHTISGVEGIYNRSQYMNEKRAALDLWVSTITPASWEGYRAFA</sequence>
<dbReference type="PROSITE" id="PS51898">
    <property type="entry name" value="TYR_RECOMBINASE"/>
    <property type="match status" value="1"/>
</dbReference>
<dbReference type="InterPro" id="IPR002104">
    <property type="entry name" value="Integrase_catalytic"/>
</dbReference>
<organism evidence="6 7">
    <name type="scientific">Shewanella algae</name>
    <dbReference type="NCBI Taxonomy" id="38313"/>
    <lineage>
        <taxon>Bacteria</taxon>
        <taxon>Pseudomonadati</taxon>
        <taxon>Pseudomonadota</taxon>
        <taxon>Gammaproteobacteria</taxon>
        <taxon>Alteromonadales</taxon>
        <taxon>Shewanellaceae</taxon>
        <taxon>Shewanella</taxon>
    </lineage>
</organism>
<dbReference type="AlphaFoldDB" id="A0AAD1KCG6"/>
<protein>
    <submittedName>
        <fullName evidence="6">Integrase</fullName>
    </submittedName>
</protein>
<dbReference type="Pfam" id="PF00589">
    <property type="entry name" value="Phage_integrase"/>
    <property type="match status" value="1"/>
</dbReference>
<dbReference type="Pfam" id="PF13356">
    <property type="entry name" value="Arm-DNA-bind_3"/>
    <property type="match status" value="1"/>
</dbReference>
<dbReference type="SUPFAM" id="SSF56349">
    <property type="entry name" value="DNA breaking-rejoining enzymes"/>
    <property type="match status" value="1"/>
</dbReference>
<evidence type="ECO:0000313" key="7">
    <source>
        <dbReference type="Proteomes" id="UP000825078"/>
    </source>
</evidence>
<dbReference type="InterPro" id="IPR011010">
    <property type="entry name" value="DNA_brk_join_enz"/>
</dbReference>
<dbReference type="EMBL" id="AP024613">
    <property type="protein sequence ID" value="BCV46821.1"/>
    <property type="molecule type" value="Genomic_DNA"/>
</dbReference>
<keyword evidence="4" id="KW-0233">DNA recombination</keyword>
<dbReference type="PANTHER" id="PTHR30629">
    <property type="entry name" value="PROPHAGE INTEGRASE"/>
    <property type="match status" value="1"/>
</dbReference>
<dbReference type="GO" id="GO:0006310">
    <property type="term" value="P:DNA recombination"/>
    <property type="evidence" value="ECO:0007669"/>
    <property type="project" value="UniProtKB-KW"/>
</dbReference>
<dbReference type="InterPro" id="IPR013762">
    <property type="entry name" value="Integrase-like_cat_sf"/>
</dbReference>
<reference evidence="6" key="1">
    <citation type="submission" date="2021-05" db="EMBL/GenBank/DDBJ databases">
        <title>Molecular characterization for Shewanella algae harboring chromosomal blaOXA-55-like strains isolated from clinical and environment sample.</title>
        <authorList>
            <person name="Ohama Y."/>
            <person name="Aoki K."/>
            <person name="Harada S."/>
            <person name="Moriya K."/>
            <person name="Ishii Y."/>
            <person name="Tateda K."/>
        </authorList>
    </citation>
    <scope>NUCLEOTIDE SEQUENCE</scope>
    <source>
        <strain evidence="6">TUM17379</strain>
    </source>
</reference>
<dbReference type="Gene3D" id="1.10.443.10">
    <property type="entry name" value="Intergrase catalytic core"/>
    <property type="match status" value="1"/>
</dbReference>
<evidence type="ECO:0000256" key="3">
    <source>
        <dbReference type="ARBA" id="ARBA00023125"/>
    </source>
</evidence>
<dbReference type="GO" id="GO:0003677">
    <property type="term" value="F:DNA binding"/>
    <property type="evidence" value="ECO:0007669"/>
    <property type="project" value="UniProtKB-KW"/>
</dbReference>
<dbReference type="InterPro" id="IPR050808">
    <property type="entry name" value="Phage_Integrase"/>
</dbReference>
<dbReference type="GO" id="GO:0015074">
    <property type="term" value="P:DNA integration"/>
    <property type="evidence" value="ECO:0007669"/>
    <property type="project" value="UniProtKB-KW"/>
</dbReference>
<dbReference type="Gene3D" id="3.30.160.390">
    <property type="entry name" value="Integrase, DNA-binding domain"/>
    <property type="match status" value="1"/>
</dbReference>
<evidence type="ECO:0000256" key="1">
    <source>
        <dbReference type="ARBA" id="ARBA00008857"/>
    </source>
</evidence>